<sequence>MAITEIFESLISGWEMVRRSKITIDMYLAESHLRVRQEYDIADKATLDRPEQIFPSRTHGSVYATKVGSTKSVLMGVTCQTPDSFAISLDVPFFSPNSDPWTSASGDPHFKQIVLDNISLKTESVCYDVTGSPGDYLHIAGFSSNGIQVYGQLKDDYYIHRIYIKSDCGKISALTNFIIIDNGQQINWNMQEITFKSKCFEYLITGNTILITSFLQPGKTIKIQKSIHSLSEIHLDARFKLSPKDYKEMNGLIGNIGKKKYKFHSKVQSDGNMGSKFISIDIDNKLMKGEKVERNKEECWLINVDNVLKPFKISKYVFVNTSIIL</sequence>
<reference evidence="1 2" key="1">
    <citation type="submission" date="2020-08" db="EMBL/GenBank/DDBJ databases">
        <authorList>
            <person name="Hejnol A."/>
        </authorList>
    </citation>
    <scope>NUCLEOTIDE SEQUENCE [LARGE SCALE GENOMIC DNA]</scope>
</reference>
<evidence type="ECO:0000313" key="2">
    <source>
        <dbReference type="Proteomes" id="UP000549394"/>
    </source>
</evidence>
<keyword evidence="2" id="KW-1185">Reference proteome</keyword>
<protein>
    <submittedName>
        <fullName evidence="1">DgyrCDS14668</fullName>
    </submittedName>
</protein>
<dbReference type="AlphaFoldDB" id="A0A7I8WEN8"/>
<evidence type="ECO:0000313" key="1">
    <source>
        <dbReference type="EMBL" id="CAD5126575.1"/>
    </source>
</evidence>
<dbReference type="EMBL" id="CAJFCJ010000063">
    <property type="protein sequence ID" value="CAD5126575.1"/>
    <property type="molecule type" value="Genomic_DNA"/>
</dbReference>
<gene>
    <name evidence="1" type="ORF">DGYR_LOCUS13813</name>
</gene>
<proteinExistence type="predicted"/>
<dbReference type="OrthoDB" id="6328115at2759"/>
<accession>A0A7I8WEN8</accession>
<name>A0A7I8WEN8_9ANNE</name>
<dbReference type="Proteomes" id="UP000549394">
    <property type="component" value="Unassembled WGS sequence"/>
</dbReference>
<organism evidence="1 2">
    <name type="scientific">Dimorphilus gyrociliatus</name>
    <dbReference type="NCBI Taxonomy" id="2664684"/>
    <lineage>
        <taxon>Eukaryota</taxon>
        <taxon>Metazoa</taxon>
        <taxon>Spiralia</taxon>
        <taxon>Lophotrochozoa</taxon>
        <taxon>Annelida</taxon>
        <taxon>Polychaeta</taxon>
        <taxon>Polychaeta incertae sedis</taxon>
        <taxon>Dinophilidae</taxon>
        <taxon>Dimorphilus</taxon>
    </lineage>
</organism>
<comment type="caution">
    <text evidence="1">The sequence shown here is derived from an EMBL/GenBank/DDBJ whole genome shotgun (WGS) entry which is preliminary data.</text>
</comment>